<evidence type="ECO:0000313" key="2">
    <source>
        <dbReference type="Proteomes" id="UP000233556"/>
    </source>
</evidence>
<reference evidence="2" key="1">
    <citation type="submission" date="2017-11" db="EMBL/GenBank/DDBJ databases">
        <authorList>
            <person name="Lima N.C."/>
            <person name="Parody-Merino A.M."/>
            <person name="Battley P.F."/>
            <person name="Fidler A.E."/>
            <person name="Prosdocimi F."/>
        </authorList>
    </citation>
    <scope>NUCLEOTIDE SEQUENCE [LARGE SCALE GENOMIC DNA]</scope>
</reference>
<dbReference type="Proteomes" id="UP000233556">
    <property type="component" value="Unassembled WGS sequence"/>
</dbReference>
<organism evidence="1 2">
    <name type="scientific">Limosa lapponica baueri</name>
    <dbReference type="NCBI Taxonomy" id="1758121"/>
    <lineage>
        <taxon>Eukaryota</taxon>
        <taxon>Metazoa</taxon>
        <taxon>Chordata</taxon>
        <taxon>Craniata</taxon>
        <taxon>Vertebrata</taxon>
        <taxon>Euteleostomi</taxon>
        <taxon>Archelosauria</taxon>
        <taxon>Archosauria</taxon>
        <taxon>Dinosauria</taxon>
        <taxon>Saurischia</taxon>
        <taxon>Theropoda</taxon>
        <taxon>Coelurosauria</taxon>
        <taxon>Aves</taxon>
        <taxon>Neognathae</taxon>
        <taxon>Neoaves</taxon>
        <taxon>Charadriiformes</taxon>
        <taxon>Scolopacidae</taxon>
        <taxon>Limosa</taxon>
    </lineage>
</organism>
<dbReference type="OrthoDB" id="416454at2759"/>
<gene>
    <name evidence="1" type="ORF">llap_10706</name>
</gene>
<dbReference type="AlphaFoldDB" id="A0A2I0TYU5"/>
<proteinExistence type="predicted"/>
<reference evidence="2" key="2">
    <citation type="submission" date="2017-12" db="EMBL/GenBank/DDBJ databases">
        <title>Genome sequence of the Bar-tailed Godwit (Limosa lapponica baueri).</title>
        <authorList>
            <person name="Lima N.C.B."/>
            <person name="Parody-Merino A.M."/>
            <person name="Battley P.F."/>
            <person name="Fidler A.E."/>
            <person name="Prosdocimi F."/>
        </authorList>
    </citation>
    <scope>NUCLEOTIDE SEQUENCE [LARGE SCALE GENOMIC DNA]</scope>
</reference>
<name>A0A2I0TYU5_LIMLA</name>
<accession>A0A2I0TYU5</accession>
<dbReference type="EMBL" id="KZ506603">
    <property type="protein sequence ID" value="PKU38988.1"/>
    <property type="molecule type" value="Genomic_DNA"/>
</dbReference>
<evidence type="ECO:0008006" key="3">
    <source>
        <dbReference type="Google" id="ProtNLM"/>
    </source>
</evidence>
<protein>
    <recommendedName>
        <fullName evidence="3">Rna-directed dna polymerase from mobile element jockey-like</fullName>
    </recommendedName>
</protein>
<keyword evidence="2" id="KW-1185">Reference proteome</keyword>
<evidence type="ECO:0000313" key="1">
    <source>
        <dbReference type="EMBL" id="PKU38988.1"/>
    </source>
</evidence>
<sequence>MDWSLFSLEKRWVWGDLKAFPSVPMRKLVINVQLFSRYPAPELEDREGEQNEALIIQGEMVSNLRHHLDTHKSMGLGGIHPEVLMEMVEVLTKPLSIIYHQSWLPGEVPVDWRFANVTLIYESCQK</sequence>